<dbReference type="InterPro" id="IPR001304">
    <property type="entry name" value="C-type_lectin-like"/>
</dbReference>
<dbReference type="RefSeq" id="XP_002739661.2">
    <property type="nucleotide sequence ID" value="XM_002739615.2"/>
</dbReference>
<feature type="domain" description="C-type lectin" evidence="3">
    <location>
        <begin position="121"/>
        <end position="251"/>
    </location>
</feature>
<dbReference type="Pfam" id="PF00059">
    <property type="entry name" value="Lectin_C"/>
    <property type="match status" value="1"/>
</dbReference>
<keyword evidence="4" id="KW-1185">Reference proteome</keyword>
<evidence type="ECO:0000256" key="1">
    <source>
        <dbReference type="ARBA" id="ARBA00023157"/>
    </source>
</evidence>
<dbReference type="InterPro" id="IPR016186">
    <property type="entry name" value="C-type_lectin-like/link_sf"/>
</dbReference>
<gene>
    <name evidence="5" type="primary">LOC100372437</name>
</gene>
<dbReference type="InterPro" id="IPR000884">
    <property type="entry name" value="TSP1_rpt"/>
</dbReference>
<dbReference type="PANTHER" id="PTHR22801">
    <property type="entry name" value="LITHOSTATHINE"/>
    <property type="match status" value="1"/>
</dbReference>
<dbReference type="Proteomes" id="UP000694865">
    <property type="component" value="Unplaced"/>
</dbReference>
<dbReference type="InterPro" id="IPR036383">
    <property type="entry name" value="TSP1_rpt_sf"/>
</dbReference>
<evidence type="ECO:0000313" key="5">
    <source>
        <dbReference type="RefSeq" id="XP_002739661.2"/>
    </source>
</evidence>
<dbReference type="SUPFAM" id="SSF82895">
    <property type="entry name" value="TSP-1 type 1 repeat"/>
    <property type="match status" value="1"/>
</dbReference>
<organism evidence="4 5">
    <name type="scientific">Saccoglossus kowalevskii</name>
    <name type="common">Acorn worm</name>
    <dbReference type="NCBI Taxonomy" id="10224"/>
    <lineage>
        <taxon>Eukaryota</taxon>
        <taxon>Metazoa</taxon>
        <taxon>Hemichordata</taxon>
        <taxon>Enteropneusta</taxon>
        <taxon>Harrimaniidae</taxon>
        <taxon>Saccoglossus</taxon>
    </lineage>
</organism>
<accession>A0ABM0GXP2</accession>
<dbReference type="PROSITE" id="PS50092">
    <property type="entry name" value="TSP1"/>
    <property type="match status" value="1"/>
</dbReference>
<evidence type="ECO:0000313" key="4">
    <source>
        <dbReference type="Proteomes" id="UP000694865"/>
    </source>
</evidence>
<dbReference type="InterPro" id="IPR016187">
    <property type="entry name" value="CTDL_fold"/>
</dbReference>
<evidence type="ECO:0000259" key="3">
    <source>
        <dbReference type="PROSITE" id="PS50041"/>
    </source>
</evidence>
<dbReference type="PANTHER" id="PTHR22801:SF63">
    <property type="entry name" value="C-TYPE LECTIN DOMAIN-CONTAINING PROTEIN"/>
    <property type="match status" value="1"/>
</dbReference>
<dbReference type="Gene3D" id="2.20.100.10">
    <property type="entry name" value="Thrombospondin type-1 (TSP1) repeat"/>
    <property type="match status" value="1"/>
</dbReference>
<feature type="signal peptide" evidence="2">
    <location>
        <begin position="1"/>
        <end position="25"/>
    </location>
</feature>
<name>A0ABM0GXP2_SACKO</name>
<dbReference type="GeneID" id="100372437"/>
<feature type="chain" id="PRO_5045980933" evidence="2">
    <location>
        <begin position="26"/>
        <end position="257"/>
    </location>
</feature>
<dbReference type="Gene3D" id="3.10.100.10">
    <property type="entry name" value="Mannose-Binding Protein A, subunit A"/>
    <property type="match status" value="1"/>
</dbReference>
<dbReference type="SMART" id="SM00034">
    <property type="entry name" value="CLECT"/>
    <property type="match status" value="1"/>
</dbReference>
<dbReference type="SUPFAM" id="SSF56436">
    <property type="entry name" value="C-type lectin-like"/>
    <property type="match status" value="1"/>
</dbReference>
<sequence>MMGPNKLSIVFVLAVVFSEIYLGECWRRRRSSCSPEDCTVGQWGPWSSCSAPCGTSGTMSRTRDIVTAAQCGGSCSFSLTDSQSCNVGGCNGNGVPLAESCDCNGGWSGTCCDQGENVNRLTQYCKYYDVHSDEVNYASAESTCASGGGELAVLNTQPKFQSVRKFIVDNNLDDNVQKGFWFGLDDRDNEGSFVWSDGSAVSAGFTKWASGQPNNNVQLSSDGQDCVSMWKEAFLTWDDTYCTQIRGFICEIDAGCK</sequence>
<reference evidence="5" key="1">
    <citation type="submission" date="2025-08" db="UniProtKB">
        <authorList>
            <consortium name="RefSeq"/>
        </authorList>
    </citation>
    <scope>IDENTIFICATION</scope>
    <source>
        <tissue evidence="5">Testes</tissue>
    </source>
</reference>
<dbReference type="CDD" id="cd00037">
    <property type="entry name" value="CLECT"/>
    <property type="match status" value="1"/>
</dbReference>
<dbReference type="SMART" id="SM00209">
    <property type="entry name" value="TSP1"/>
    <property type="match status" value="1"/>
</dbReference>
<dbReference type="InterPro" id="IPR018378">
    <property type="entry name" value="C-type_lectin_CS"/>
</dbReference>
<dbReference type="InterPro" id="IPR050801">
    <property type="entry name" value="Ca-Dep_Lectins_ImmuneDev"/>
</dbReference>
<keyword evidence="1" id="KW-1015">Disulfide bond</keyword>
<dbReference type="PROSITE" id="PS50041">
    <property type="entry name" value="C_TYPE_LECTIN_2"/>
    <property type="match status" value="1"/>
</dbReference>
<dbReference type="PROSITE" id="PS00615">
    <property type="entry name" value="C_TYPE_LECTIN_1"/>
    <property type="match status" value="1"/>
</dbReference>
<evidence type="ECO:0000256" key="2">
    <source>
        <dbReference type="SAM" id="SignalP"/>
    </source>
</evidence>
<keyword evidence="2" id="KW-0732">Signal</keyword>
<proteinExistence type="predicted"/>
<protein>
    <submittedName>
        <fullName evidence="5">Low affinity immunoglobulin epsilon Fc receptor-like</fullName>
    </submittedName>
</protein>
<dbReference type="Pfam" id="PF00090">
    <property type="entry name" value="TSP_1"/>
    <property type="match status" value="1"/>
</dbReference>